<dbReference type="AlphaFoldDB" id="Q0U664"/>
<evidence type="ECO:0000313" key="2">
    <source>
        <dbReference type="Proteomes" id="UP000001055"/>
    </source>
</evidence>
<protein>
    <submittedName>
        <fullName evidence="1">Uncharacterized protein</fullName>
    </submittedName>
</protein>
<organism evidence="1 2">
    <name type="scientific">Phaeosphaeria nodorum (strain SN15 / ATCC MYA-4574 / FGSC 10173)</name>
    <name type="common">Glume blotch fungus</name>
    <name type="synonym">Parastagonospora nodorum</name>
    <dbReference type="NCBI Taxonomy" id="321614"/>
    <lineage>
        <taxon>Eukaryota</taxon>
        <taxon>Fungi</taxon>
        <taxon>Dikarya</taxon>
        <taxon>Ascomycota</taxon>
        <taxon>Pezizomycotina</taxon>
        <taxon>Dothideomycetes</taxon>
        <taxon>Pleosporomycetidae</taxon>
        <taxon>Pleosporales</taxon>
        <taxon>Pleosporineae</taxon>
        <taxon>Phaeosphaeriaceae</taxon>
        <taxon>Parastagonospora</taxon>
    </lineage>
</organism>
<accession>Q0U664</accession>
<dbReference type="InParanoid" id="Q0U664"/>
<dbReference type="Proteomes" id="UP000001055">
    <property type="component" value="Unassembled WGS sequence"/>
</dbReference>
<sequence>MWEEHLMFQLLWFNGGSSFDDDSLTTMPSWSWAAMESAKRWPSEETSFGQRNCQNDWPSPLPGISKFVDI</sequence>
<name>Q0U664_PHANO</name>
<dbReference type="RefSeq" id="XP_001802970.1">
    <property type="nucleotide sequence ID" value="XM_001802918.1"/>
</dbReference>
<evidence type="ECO:0000313" key="1">
    <source>
        <dbReference type="EMBL" id="EAT80048.1"/>
    </source>
</evidence>
<dbReference type="GeneID" id="5979881"/>
<proteinExistence type="predicted"/>
<gene>
    <name evidence="1" type="ORF">SNOG_12750</name>
</gene>
<reference evidence="2" key="1">
    <citation type="journal article" date="2007" name="Plant Cell">
        <title>Dothideomycete-plant interactions illuminated by genome sequencing and EST analysis of the wheat pathogen Stagonospora nodorum.</title>
        <authorList>
            <person name="Hane J.K."/>
            <person name="Lowe R.G."/>
            <person name="Solomon P.S."/>
            <person name="Tan K.C."/>
            <person name="Schoch C.L."/>
            <person name="Spatafora J.W."/>
            <person name="Crous P.W."/>
            <person name="Kodira C."/>
            <person name="Birren B.W."/>
            <person name="Galagan J.E."/>
            <person name="Torriani S.F."/>
            <person name="McDonald B.A."/>
            <person name="Oliver R.P."/>
        </authorList>
    </citation>
    <scope>NUCLEOTIDE SEQUENCE [LARGE SCALE GENOMIC DNA]</scope>
    <source>
        <strain evidence="2">SN15 / ATCC MYA-4574 / FGSC 10173</strain>
    </source>
</reference>
<dbReference type="EMBL" id="CH445347">
    <property type="protein sequence ID" value="EAT80048.1"/>
    <property type="molecule type" value="Genomic_DNA"/>
</dbReference>
<dbReference type="KEGG" id="pno:SNOG_12750"/>